<accession>A0A3G5AHV7</accession>
<protein>
    <submittedName>
        <fullName evidence="2">Uncharacterized protein</fullName>
    </submittedName>
</protein>
<evidence type="ECO:0000313" key="2">
    <source>
        <dbReference type="EMBL" id="AYV86787.1"/>
    </source>
</evidence>
<dbReference type="EMBL" id="MK072515">
    <property type="protein sequence ID" value="AYV86787.1"/>
    <property type="molecule type" value="Genomic_DNA"/>
</dbReference>
<sequence length="214" mass="24141">MSCFRIIILLLFLISAFIPIPSLSSSDSSDSTNLSKNQLSINGLSKAITNLDGDVESLKSHLYLVESKMDALQSSFESHKSLVELKFETSASKLGHMESSLNLHQQSMVNRFETFQFKIETILQSNFNLISAKLDSMDQRVQNFSEYCFLPWTLMGLSWIVFWALGIISGLIWNEAVTYRCEAFLQFFSNNIKPQRRLTSLNSTNPNSSISSGI</sequence>
<keyword evidence="1" id="KW-1133">Transmembrane helix</keyword>
<proteinExistence type="predicted"/>
<feature type="transmembrane region" description="Helical" evidence="1">
    <location>
        <begin position="149"/>
        <end position="173"/>
    </location>
</feature>
<reference evidence="2" key="1">
    <citation type="submission" date="2018-10" db="EMBL/GenBank/DDBJ databases">
        <title>Hidden diversity of soil giant viruses.</title>
        <authorList>
            <person name="Schulz F."/>
            <person name="Alteio L."/>
            <person name="Goudeau D."/>
            <person name="Ryan E.M."/>
            <person name="Malmstrom R.R."/>
            <person name="Blanchard J."/>
            <person name="Woyke T."/>
        </authorList>
    </citation>
    <scope>NUCLEOTIDE SEQUENCE</scope>
    <source>
        <strain evidence="2">SYV1</strain>
    </source>
</reference>
<keyword evidence="1" id="KW-0472">Membrane</keyword>
<name>A0A3G5AHV7_9VIRU</name>
<gene>
    <name evidence="2" type="ORF">Sylvanvirus9_17</name>
</gene>
<keyword evidence="1" id="KW-0812">Transmembrane</keyword>
<evidence type="ECO:0000256" key="1">
    <source>
        <dbReference type="SAM" id="Phobius"/>
    </source>
</evidence>
<organism evidence="2">
    <name type="scientific">Sylvanvirus sp</name>
    <dbReference type="NCBI Taxonomy" id="2487774"/>
    <lineage>
        <taxon>Viruses</taxon>
    </lineage>
</organism>